<evidence type="ECO:0000313" key="2">
    <source>
        <dbReference type="Proteomes" id="UP000222542"/>
    </source>
</evidence>
<organism evidence="1 2">
    <name type="scientific">Capsicum annuum</name>
    <name type="common">Capsicum pepper</name>
    <dbReference type="NCBI Taxonomy" id="4072"/>
    <lineage>
        <taxon>Eukaryota</taxon>
        <taxon>Viridiplantae</taxon>
        <taxon>Streptophyta</taxon>
        <taxon>Embryophyta</taxon>
        <taxon>Tracheophyta</taxon>
        <taxon>Spermatophyta</taxon>
        <taxon>Magnoliopsida</taxon>
        <taxon>eudicotyledons</taxon>
        <taxon>Gunneridae</taxon>
        <taxon>Pentapetalae</taxon>
        <taxon>asterids</taxon>
        <taxon>lamiids</taxon>
        <taxon>Solanales</taxon>
        <taxon>Solanaceae</taxon>
        <taxon>Solanoideae</taxon>
        <taxon>Capsiceae</taxon>
        <taxon>Capsicum</taxon>
    </lineage>
</organism>
<reference evidence="1 2" key="2">
    <citation type="journal article" date="2017" name="Genome Biol.">
        <title>New reference genome sequences of hot pepper reveal the massive evolution of plant disease-resistance genes by retroduplication.</title>
        <authorList>
            <person name="Kim S."/>
            <person name="Park J."/>
            <person name="Yeom S.I."/>
            <person name="Kim Y.M."/>
            <person name="Seo E."/>
            <person name="Kim K.T."/>
            <person name="Kim M.S."/>
            <person name="Lee J.M."/>
            <person name="Cheong K."/>
            <person name="Shin H.S."/>
            <person name="Kim S.B."/>
            <person name="Han K."/>
            <person name="Lee J."/>
            <person name="Park M."/>
            <person name="Lee H.A."/>
            <person name="Lee H.Y."/>
            <person name="Lee Y."/>
            <person name="Oh S."/>
            <person name="Lee J.H."/>
            <person name="Choi E."/>
            <person name="Choi E."/>
            <person name="Lee S.E."/>
            <person name="Jeon J."/>
            <person name="Kim H."/>
            <person name="Choi G."/>
            <person name="Song H."/>
            <person name="Lee J."/>
            <person name="Lee S.C."/>
            <person name="Kwon J.K."/>
            <person name="Lee H.Y."/>
            <person name="Koo N."/>
            <person name="Hong Y."/>
            <person name="Kim R.W."/>
            <person name="Kang W.H."/>
            <person name="Huh J.H."/>
            <person name="Kang B.C."/>
            <person name="Yang T.J."/>
            <person name="Lee Y.H."/>
            <person name="Bennetzen J.L."/>
            <person name="Choi D."/>
        </authorList>
    </citation>
    <scope>NUCLEOTIDE SEQUENCE [LARGE SCALE GENOMIC DNA]</scope>
    <source>
        <strain evidence="2">cv. CM334</strain>
    </source>
</reference>
<sequence length="76" mass="8351">MCYYGTKLTTRIGYSAHIGAAETVKKVVKLVEKLVVRKWDGKVYAHNKRLMFSDILVVGMGNGAVRVLGYVGSVGF</sequence>
<evidence type="ECO:0000313" key="1">
    <source>
        <dbReference type="EMBL" id="PHT67568.1"/>
    </source>
</evidence>
<accession>A0A2G2YCU4</accession>
<dbReference type="Proteomes" id="UP000222542">
    <property type="component" value="Unassembled WGS sequence"/>
</dbReference>
<proteinExistence type="predicted"/>
<protein>
    <submittedName>
        <fullName evidence="1">Uncharacterized protein</fullName>
    </submittedName>
</protein>
<dbReference type="EMBL" id="AYRZ02000011">
    <property type="protein sequence ID" value="PHT67568.1"/>
    <property type="molecule type" value="Genomic_DNA"/>
</dbReference>
<comment type="caution">
    <text evidence="1">The sequence shown here is derived from an EMBL/GenBank/DDBJ whole genome shotgun (WGS) entry which is preliminary data.</text>
</comment>
<dbReference type="AlphaFoldDB" id="A0A2G2YCU4"/>
<keyword evidence="2" id="KW-1185">Reference proteome</keyword>
<dbReference type="Gramene" id="PHT67568">
    <property type="protein sequence ID" value="PHT67568"/>
    <property type="gene ID" value="T459_27055"/>
</dbReference>
<name>A0A2G2YCU4_CAPAN</name>
<gene>
    <name evidence="1" type="ORF">T459_27055</name>
</gene>
<reference evidence="1 2" key="1">
    <citation type="journal article" date="2014" name="Nat. Genet.">
        <title>Genome sequence of the hot pepper provides insights into the evolution of pungency in Capsicum species.</title>
        <authorList>
            <person name="Kim S."/>
            <person name="Park M."/>
            <person name="Yeom S.I."/>
            <person name="Kim Y.M."/>
            <person name="Lee J.M."/>
            <person name="Lee H.A."/>
            <person name="Seo E."/>
            <person name="Choi J."/>
            <person name="Cheong K."/>
            <person name="Kim K.T."/>
            <person name="Jung K."/>
            <person name="Lee G.W."/>
            <person name="Oh S.K."/>
            <person name="Bae C."/>
            <person name="Kim S.B."/>
            <person name="Lee H.Y."/>
            <person name="Kim S.Y."/>
            <person name="Kim M.S."/>
            <person name="Kang B.C."/>
            <person name="Jo Y.D."/>
            <person name="Yang H.B."/>
            <person name="Jeong H.J."/>
            <person name="Kang W.H."/>
            <person name="Kwon J.K."/>
            <person name="Shin C."/>
            <person name="Lim J.Y."/>
            <person name="Park J.H."/>
            <person name="Huh J.H."/>
            <person name="Kim J.S."/>
            <person name="Kim B.D."/>
            <person name="Cohen O."/>
            <person name="Paran I."/>
            <person name="Suh M.C."/>
            <person name="Lee S.B."/>
            <person name="Kim Y.K."/>
            <person name="Shin Y."/>
            <person name="Noh S.J."/>
            <person name="Park J."/>
            <person name="Seo Y.S."/>
            <person name="Kwon S.Y."/>
            <person name="Kim H.A."/>
            <person name="Park J.M."/>
            <person name="Kim H.J."/>
            <person name="Choi S.B."/>
            <person name="Bosland P.W."/>
            <person name="Reeves G."/>
            <person name="Jo S.H."/>
            <person name="Lee B.W."/>
            <person name="Cho H.T."/>
            <person name="Choi H.S."/>
            <person name="Lee M.S."/>
            <person name="Yu Y."/>
            <person name="Do Choi Y."/>
            <person name="Park B.S."/>
            <person name="van Deynze A."/>
            <person name="Ashrafi H."/>
            <person name="Hill T."/>
            <person name="Kim W.T."/>
            <person name="Pai H.S."/>
            <person name="Ahn H.K."/>
            <person name="Yeam I."/>
            <person name="Giovannoni J.J."/>
            <person name="Rose J.K."/>
            <person name="Sorensen I."/>
            <person name="Lee S.J."/>
            <person name="Kim R.W."/>
            <person name="Choi I.Y."/>
            <person name="Choi B.S."/>
            <person name="Lim J.S."/>
            <person name="Lee Y.H."/>
            <person name="Choi D."/>
        </authorList>
    </citation>
    <scope>NUCLEOTIDE SEQUENCE [LARGE SCALE GENOMIC DNA]</scope>
    <source>
        <strain evidence="2">cv. CM334</strain>
    </source>
</reference>